<reference evidence="2" key="1">
    <citation type="submission" date="2020-05" db="EMBL/GenBank/DDBJ databases">
        <title>Mycena genomes resolve the evolution of fungal bioluminescence.</title>
        <authorList>
            <person name="Tsai I.J."/>
        </authorList>
    </citation>
    <scope>NUCLEOTIDE SEQUENCE</scope>
    <source>
        <strain evidence="2">CCC161011</strain>
    </source>
</reference>
<dbReference type="EMBL" id="JACAZI010000026">
    <property type="protein sequence ID" value="KAF7334537.1"/>
    <property type="molecule type" value="Genomic_DNA"/>
</dbReference>
<feature type="chain" id="PRO_5034339463" evidence="1">
    <location>
        <begin position="20"/>
        <end position="182"/>
    </location>
</feature>
<dbReference type="Proteomes" id="UP000620124">
    <property type="component" value="Unassembled WGS sequence"/>
</dbReference>
<keyword evidence="1" id="KW-0732">Signal</keyword>
<accession>A0A8H6X5I7</accession>
<proteinExistence type="predicted"/>
<evidence type="ECO:0000313" key="2">
    <source>
        <dbReference type="EMBL" id="KAF7334537.1"/>
    </source>
</evidence>
<name>A0A8H6X5I7_9AGAR</name>
<comment type="caution">
    <text evidence="2">The sequence shown here is derived from an EMBL/GenBank/DDBJ whole genome shotgun (WGS) entry which is preliminary data.</text>
</comment>
<sequence>MLSVVSVVASLIIANIGLASPAGAAPTCNPTFVPGVGISIANAGLELGYTNPVTPGAPVISQALTASSPEFIPETPTTFTGGTLLKVANNPDPALDLYATWTGETSQISVLPLITVPDDPVQGWGFACSTCNDPTAVGAGGLLASGCHITAFNGQCVQIGSAAGDIATPGDCTDLSVFDVYV</sequence>
<feature type="signal peptide" evidence="1">
    <location>
        <begin position="1"/>
        <end position="19"/>
    </location>
</feature>
<organism evidence="2 3">
    <name type="scientific">Mycena venus</name>
    <dbReference type="NCBI Taxonomy" id="2733690"/>
    <lineage>
        <taxon>Eukaryota</taxon>
        <taxon>Fungi</taxon>
        <taxon>Dikarya</taxon>
        <taxon>Basidiomycota</taxon>
        <taxon>Agaricomycotina</taxon>
        <taxon>Agaricomycetes</taxon>
        <taxon>Agaricomycetidae</taxon>
        <taxon>Agaricales</taxon>
        <taxon>Marasmiineae</taxon>
        <taxon>Mycenaceae</taxon>
        <taxon>Mycena</taxon>
    </lineage>
</organism>
<dbReference type="AlphaFoldDB" id="A0A8H6X5I7"/>
<dbReference type="OrthoDB" id="10314331at2759"/>
<evidence type="ECO:0000256" key="1">
    <source>
        <dbReference type="SAM" id="SignalP"/>
    </source>
</evidence>
<keyword evidence="3" id="KW-1185">Reference proteome</keyword>
<gene>
    <name evidence="2" type="ORF">MVEN_02283500</name>
</gene>
<evidence type="ECO:0000313" key="3">
    <source>
        <dbReference type="Proteomes" id="UP000620124"/>
    </source>
</evidence>
<protein>
    <submittedName>
        <fullName evidence="2">Uncharacterized protein</fullName>
    </submittedName>
</protein>